<evidence type="ECO:0008006" key="3">
    <source>
        <dbReference type="Google" id="ProtNLM"/>
    </source>
</evidence>
<dbReference type="Proteomes" id="UP000235116">
    <property type="component" value="Chromosome"/>
</dbReference>
<reference evidence="2" key="1">
    <citation type="submission" date="2017-08" db="EMBL/GenBank/DDBJ databases">
        <title>Direct submision.</title>
        <authorList>
            <person name="Kim S.-J."/>
            <person name="Rhee S.-K."/>
        </authorList>
    </citation>
    <scope>NUCLEOTIDE SEQUENCE [LARGE SCALE GENOMIC DNA]</scope>
    <source>
        <strain evidence="2">GI5</strain>
    </source>
</reference>
<gene>
    <name evidence="1" type="ORF">Kalk_10040</name>
</gene>
<protein>
    <recommendedName>
        <fullName evidence="3">Bacterial virulence factor lipase N-terminal domain-containing protein</fullName>
    </recommendedName>
</protein>
<dbReference type="OrthoDB" id="6188500at2"/>
<dbReference type="AlphaFoldDB" id="A0A2K9LK50"/>
<dbReference type="PROSITE" id="PS51257">
    <property type="entry name" value="PROKAR_LIPOPROTEIN"/>
    <property type="match status" value="1"/>
</dbReference>
<sequence>MLLPQRDSFQKIIKGALTVPVLTLAMGCQAGWLNDEEMVLKISWRDGFFSQGFPTDLRNDDNEIDVRDFPRPLQLFSITYKYLIGHTDFGFSPAMPLYMQFESGLSVAPHIAAMAASDFDSAAAPVQVVDIDPDSPDYGTRYPLSVAVTTEADQYRPSNLLQVRPIGKPLRENTTYAMIVSREFASNSASVEPNSELTALLKGNNPWFVNPLLLPGEARHARDVYAPLAQYISANDIPVDDIIGATVWTTGNPSRYMKNVVEKVSQWEPAQPDAEWHLREETDDYCVLESTWQSPVLQKGVVPFFTSGTIEYDADGNPIVRGTRTAPIILTIPKQEMPANGFPILHYHHGTGGLATQVFERGLTQADGSQLYMGSPAQVAAQRGWATAAMAGHLGADHQEQLRLLDILLDLIPGFTLNHATYNFLNPQAMRDNFAQMVAERTLYRNLVMNMSVDASLCAEAYSASGSFQFDTDMQAVMGQSLGSMTASSVAANDEGYQGLVATGAGDFGLGLALFYSIGETDIGGAIENIYLNVEPGTVSSDLFHPVWAMAELALAPANTSVQVAKWLQTPEQATTPPQVLVVEGHYDEQVTLPMQRPYLISLGANFVNEELDLPVESQLLPYLQNAGYDQMFSPVAGNQAGRTVAVVRYPEDGIMTGHHVTFQYPQPQHQYGCFLQDLAAGVTPTIIRGESLGGSCLGSQ</sequence>
<organism evidence="1 2">
    <name type="scientific">Ketobacter alkanivorans</name>
    <dbReference type="NCBI Taxonomy" id="1917421"/>
    <lineage>
        <taxon>Bacteria</taxon>
        <taxon>Pseudomonadati</taxon>
        <taxon>Pseudomonadota</taxon>
        <taxon>Gammaproteobacteria</taxon>
        <taxon>Pseudomonadales</taxon>
        <taxon>Ketobacteraceae</taxon>
        <taxon>Ketobacter</taxon>
    </lineage>
</organism>
<name>A0A2K9LK50_9GAMM</name>
<dbReference type="KEGG" id="kak:Kalk_10040"/>
<proteinExistence type="predicted"/>
<evidence type="ECO:0000313" key="1">
    <source>
        <dbReference type="EMBL" id="AUM12736.1"/>
    </source>
</evidence>
<dbReference type="EMBL" id="CP022684">
    <property type="protein sequence ID" value="AUM12736.1"/>
    <property type="molecule type" value="Genomic_DNA"/>
</dbReference>
<dbReference type="InterPro" id="IPR029058">
    <property type="entry name" value="AB_hydrolase_fold"/>
</dbReference>
<accession>A0A2K9LK50</accession>
<keyword evidence="2" id="KW-1185">Reference proteome</keyword>
<dbReference type="RefSeq" id="WP_101894120.1">
    <property type="nucleotide sequence ID" value="NZ_CP022684.1"/>
</dbReference>
<evidence type="ECO:0000313" key="2">
    <source>
        <dbReference type="Proteomes" id="UP000235116"/>
    </source>
</evidence>
<dbReference type="SUPFAM" id="SSF53474">
    <property type="entry name" value="alpha/beta-Hydrolases"/>
    <property type="match status" value="1"/>
</dbReference>
<dbReference type="Gene3D" id="3.40.50.1820">
    <property type="entry name" value="alpha/beta hydrolase"/>
    <property type="match status" value="1"/>
</dbReference>